<dbReference type="EMBL" id="JAOCZP010000016">
    <property type="protein sequence ID" value="MCT7378627.1"/>
    <property type="molecule type" value="Genomic_DNA"/>
</dbReference>
<accession>A0ABT2LXP2</accession>
<feature type="chain" id="PRO_5046507851" evidence="1">
    <location>
        <begin position="22"/>
        <end position="166"/>
    </location>
</feature>
<evidence type="ECO:0000313" key="3">
    <source>
        <dbReference type="Proteomes" id="UP001320831"/>
    </source>
</evidence>
<organism evidence="2 3">
    <name type="scientific">Chelativorans salis</name>
    <dbReference type="NCBI Taxonomy" id="2978478"/>
    <lineage>
        <taxon>Bacteria</taxon>
        <taxon>Pseudomonadati</taxon>
        <taxon>Pseudomonadota</taxon>
        <taxon>Alphaproteobacteria</taxon>
        <taxon>Hyphomicrobiales</taxon>
        <taxon>Phyllobacteriaceae</taxon>
        <taxon>Chelativorans</taxon>
    </lineage>
</organism>
<comment type="caution">
    <text evidence="2">The sequence shown here is derived from an EMBL/GenBank/DDBJ whole genome shotgun (WGS) entry which is preliminary data.</text>
</comment>
<keyword evidence="1" id="KW-0732">Signal</keyword>
<dbReference type="RefSeq" id="WP_260907662.1">
    <property type="nucleotide sequence ID" value="NZ_JAOCZP010000016.1"/>
</dbReference>
<gene>
    <name evidence="2" type="ORF">N5A92_26815</name>
</gene>
<keyword evidence="3" id="KW-1185">Reference proteome</keyword>
<evidence type="ECO:0000256" key="1">
    <source>
        <dbReference type="SAM" id="SignalP"/>
    </source>
</evidence>
<protein>
    <submittedName>
        <fullName evidence="2">Uncharacterized protein</fullName>
    </submittedName>
</protein>
<reference evidence="2 3" key="1">
    <citation type="submission" date="2022-09" db="EMBL/GenBank/DDBJ databases">
        <title>Chelativorans salina sp. nov., a novel slightly halophilic bacterium isolated from a saline lake sediment enrichment.</title>
        <authorList>
            <person name="Gao L."/>
            <person name="Fang B.-Z."/>
            <person name="Li W.-J."/>
        </authorList>
    </citation>
    <scope>NUCLEOTIDE SEQUENCE [LARGE SCALE GENOMIC DNA]</scope>
    <source>
        <strain evidence="2 3">EGI FJ00035</strain>
    </source>
</reference>
<dbReference type="Proteomes" id="UP001320831">
    <property type="component" value="Unassembled WGS sequence"/>
</dbReference>
<evidence type="ECO:0000313" key="2">
    <source>
        <dbReference type="EMBL" id="MCT7378627.1"/>
    </source>
</evidence>
<proteinExistence type="predicted"/>
<name>A0ABT2LXP2_9HYPH</name>
<feature type="signal peptide" evidence="1">
    <location>
        <begin position="1"/>
        <end position="21"/>
    </location>
</feature>
<sequence length="166" mass="17573">MRVTVISSICAAFLNVGAATAMPLDMTVDRLLNICEAPTVRAAAGKGDELGWQRLTGAETEEWRTSFVGYNGGSVELVGWQRTQAGGAESLSFWIAVGPNGHKACAYSTARPAGFLDALSERLGAPDSLEKNDAIESTSAWWTRDEIAFSFVQVGSSALISIGPSE</sequence>